<dbReference type="InterPro" id="IPR045455">
    <property type="entry name" value="NrS-1_pol-like_helicase"/>
</dbReference>
<dbReference type="InterPro" id="IPR014819">
    <property type="entry name" value="PriCT_2"/>
</dbReference>
<dbReference type="Gene3D" id="3.40.50.300">
    <property type="entry name" value="P-loop containing nucleotide triphosphate hydrolases"/>
    <property type="match status" value="1"/>
</dbReference>
<dbReference type="InterPro" id="IPR056443">
    <property type="entry name" value="AEP_C962R"/>
</dbReference>
<dbReference type="InterPro" id="IPR006500">
    <property type="entry name" value="Helicase_put_C_phage/plasmid"/>
</dbReference>
<evidence type="ECO:0000256" key="3">
    <source>
        <dbReference type="ARBA" id="ARBA00022840"/>
    </source>
</evidence>
<dbReference type="SMART" id="SM00885">
    <property type="entry name" value="D5_N"/>
    <property type="match status" value="1"/>
</dbReference>
<feature type="region of interest" description="Disordered" evidence="4">
    <location>
        <begin position="893"/>
        <end position="920"/>
    </location>
</feature>
<dbReference type="InterPro" id="IPR014818">
    <property type="entry name" value="Phage/plasmid_primase_P4_C"/>
</dbReference>
<dbReference type="EMBL" id="MN739934">
    <property type="protein sequence ID" value="QHT78524.1"/>
    <property type="molecule type" value="Genomic_DNA"/>
</dbReference>
<feature type="compositionally biased region" description="Acidic residues" evidence="4">
    <location>
        <begin position="903"/>
        <end position="920"/>
    </location>
</feature>
<dbReference type="InterPro" id="IPR014015">
    <property type="entry name" value="Helicase_SF3_DNA-vir"/>
</dbReference>
<organism evidence="6">
    <name type="scientific">viral metagenome</name>
    <dbReference type="NCBI Taxonomy" id="1070528"/>
    <lineage>
        <taxon>unclassified sequences</taxon>
        <taxon>metagenomes</taxon>
        <taxon>organismal metagenomes</taxon>
    </lineage>
</organism>
<dbReference type="GO" id="GO:0016817">
    <property type="term" value="F:hydrolase activity, acting on acid anhydrides"/>
    <property type="evidence" value="ECO:0007669"/>
    <property type="project" value="InterPro"/>
</dbReference>
<feature type="domain" description="SF3 helicase" evidence="5">
    <location>
        <begin position="588"/>
        <end position="750"/>
    </location>
</feature>
<dbReference type="Pfam" id="PF23162">
    <property type="entry name" value="AEP_C962R"/>
    <property type="match status" value="1"/>
</dbReference>
<dbReference type="PANTHER" id="PTHR35372:SF2">
    <property type="entry name" value="SF3 HELICASE DOMAIN-CONTAINING PROTEIN"/>
    <property type="match status" value="1"/>
</dbReference>
<name>A0A6C0HDK9_9ZZZZ</name>
<protein>
    <recommendedName>
        <fullName evidence="5">SF3 helicase domain-containing protein</fullName>
    </recommendedName>
</protein>
<evidence type="ECO:0000256" key="4">
    <source>
        <dbReference type="SAM" id="MobiDB-lite"/>
    </source>
</evidence>
<evidence type="ECO:0000256" key="1">
    <source>
        <dbReference type="ARBA" id="ARBA00022741"/>
    </source>
</evidence>
<dbReference type="Pfam" id="PF08707">
    <property type="entry name" value="PriCT_2"/>
    <property type="match status" value="1"/>
</dbReference>
<dbReference type="SUPFAM" id="SSF52540">
    <property type="entry name" value="P-loop containing nucleoside triphosphate hydrolases"/>
    <property type="match status" value="1"/>
</dbReference>
<keyword evidence="1" id="KW-0547">Nucleotide-binding</keyword>
<proteinExistence type="predicted"/>
<dbReference type="GO" id="GO:0005524">
    <property type="term" value="F:ATP binding"/>
    <property type="evidence" value="ECO:0007669"/>
    <property type="project" value="UniProtKB-KW"/>
</dbReference>
<dbReference type="InterPro" id="IPR027417">
    <property type="entry name" value="P-loop_NTPase"/>
</dbReference>
<dbReference type="InterPro" id="IPR051620">
    <property type="entry name" value="ORF904-like_C"/>
</dbReference>
<keyword evidence="3" id="KW-0067">ATP-binding</keyword>
<reference evidence="6" key="1">
    <citation type="journal article" date="2020" name="Nature">
        <title>Giant virus diversity and host interactions through global metagenomics.</title>
        <authorList>
            <person name="Schulz F."/>
            <person name="Roux S."/>
            <person name="Paez-Espino D."/>
            <person name="Jungbluth S."/>
            <person name="Walsh D.A."/>
            <person name="Denef V.J."/>
            <person name="McMahon K.D."/>
            <person name="Konstantinidis K.T."/>
            <person name="Eloe-Fadrosh E.A."/>
            <person name="Kyrpides N.C."/>
            <person name="Woyke T."/>
        </authorList>
    </citation>
    <scope>NUCLEOTIDE SEQUENCE</scope>
    <source>
        <strain evidence="6">GVMAG-M-3300023179-92</strain>
    </source>
</reference>
<accession>A0A6C0HDK9</accession>
<dbReference type="AlphaFoldDB" id="A0A6C0HDK9"/>
<dbReference type="NCBIfam" id="TIGR01613">
    <property type="entry name" value="primase_Cterm"/>
    <property type="match status" value="1"/>
</dbReference>
<keyword evidence="2" id="KW-0378">Hydrolase</keyword>
<evidence type="ECO:0000313" key="6">
    <source>
        <dbReference type="EMBL" id="QHT78524.1"/>
    </source>
</evidence>
<dbReference type="PANTHER" id="PTHR35372">
    <property type="entry name" value="ATP BINDING PROTEIN-RELATED"/>
    <property type="match status" value="1"/>
</dbReference>
<dbReference type="PROSITE" id="PS51206">
    <property type="entry name" value="SF3_HELICASE_1"/>
    <property type="match status" value="1"/>
</dbReference>
<evidence type="ECO:0000259" key="5">
    <source>
        <dbReference type="PROSITE" id="PS51206"/>
    </source>
</evidence>
<sequence length="920" mass="108476">MDKTLNQFVKPYLIYKDEEKKHNFSSQLKEQTGLFCIPGESAEDFWQLYCDQLEKLGSNFISGMCERPRDYMPILGDIDIKFFDDECNLDISRHFYKEEHIKKVVTIYQDVLKYLVKGYTPENLLCFVLEKTKPYRDETNVKNGFHIHFPFLYLSKLDISANLFERIKKRMEEEKVFSDIGIEHSGEVVDRGMEKKYWIIYGGRKCVDKEPYLLTKIYNHKQQLVTLEQIKNDIKIYDNDQELINLDKNIKKYIPRILSIDCFRRPILDVKTEIEYEYKSRLPVAEKIKRYNNDTPVPELLEEAKKLLEIMNDSRADDYEPWLDTGMALYNISEGCQEGLDLWIEFSQRTSRDNFDEQVCIKNWKRFTKGNWTIGSFKYWAKLDNPDGYENLIKSKNKNLMKEALEGNHYDLAKQLQLKFGNQFVCASVKDNLWFEFRGHRWVEIDSGSTLRSKIALELVPRYIELGKEYNERYREADAAETKSINDAQIKIGKLIQNLKHTGFKDQIMKECRHLFFDENFFKKINKDLTLLGFENGVLDLKNMEFRDGKPEDYISMSTGYEFKTFNDEDAEIYDIKIFLTKIFPDPELRTYFLNWAASLLRGGNTDKSFIVMTGEQGDNGKSVTIDLLKHMLGDYFASIPVSYLTQTRSNSGSASPELARCADARLVVGQEPSKDSKIQSDKMKELTGSDNTYVRTIYSKGGDVKFNFKMALVTNKLPRMDSDEQAVWNRVRVLPFESMFPKDRSKVPDDFKEQLKVKMFERDDFLFEKFDHMKRALVWVCFQTFIHLKKTSKKTFEPYKVAEATRLYRQRNDFYLQFCNEELKEDKSGDHNGVTLLEVYARFTEWYKDTFGVKSAPNKNDLKEDLQRRWGVAKAGRWRNYRFREEKDDIEDGISMSLNQEDMTDGETETEREFTEEDD</sequence>
<dbReference type="Pfam" id="PF08706">
    <property type="entry name" value="D5_N"/>
    <property type="match status" value="1"/>
</dbReference>
<evidence type="ECO:0000256" key="2">
    <source>
        <dbReference type="ARBA" id="ARBA00022801"/>
    </source>
</evidence>
<dbReference type="Pfam" id="PF19263">
    <property type="entry name" value="DUF5906"/>
    <property type="match status" value="1"/>
</dbReference>